<keyword evidence="4" id="KW-1185">Reference proteome</keyword>
<dbReference type="Proteomes" id="UP001396334">
    <property type="component" value="Unassembled WGS sequence"/>
</dbReference>
<gene>
    <name evidence="3" type="ORF">V6N11_008085</name>
</gene>
<sequence>MDENAIADLHLALADEVLSSIEEKKTTKEICDHLTKLYEAKSLRNKIFLKRKLYSLRMSESTLVTEHLNTLNTLFSQLTPLSYKIEPQERVELLLQSLPDSYDQLNLTNNILTDHLVFNDVAAAILEEENQCKNNEDKQGNMQQAEVLTVMRGRSMERGQSSSHNHGRSKSRNDGDVLCCEASTVMEGRKRFTDIWLIDSGATYNMTSRKEWFHNYEPISGGSVYSCTN</sequence>
<evidence type="ECO:0000256" key="1">
    <source>
        <dbReference type="SAM" id="MobiDB-lite"/>
    </source>
</evidence>
<protein>
    <recommendedName>
        <fullName evidence="2">Retrovirus-related Pol polyprotein from transposon TNT 1-94-like beta-barrel domain-containing protein</fullName>
    </recommendedName>
</protein>
<evidence type="ECO:0000313" key="3">
    <source>
        <dbReference type="EMBL" id="KAK8993870.1"/>
    </source>
</evidence>
<dbReference type="EMBL" id="JBBPBN010000048">
    <property type="protein sequence ID" value="KAK8993870.1"/>
    <property type="molecule type" value="Genomic_DNA"/>
</dbReference>
<evidence type="ECO:0000259" key="2">
    <source>
        <dbReference type="Pfam" id="PF22936"/>
    </source>
</evidence>
<feature type="region of interest" description="Disordered" evidence="1">
    <location>
        <begin position="155"/>
        <end position="174"/>
    </location>
</feature>
<dbReference type="InterPro" id="IPR054722">
    <property type="entry name" value="PolX-like_BBD"/>
</dbReference>
<accession>A0ABR2Q081</accession>
<proteinExistence type="predicted"/>
<evidence type="ECO:0000313" key="4">
    <source>
        <dbReference type="Proteomes" id="UP001396334"/>
    </source>
</evidence>
<organism evidence="3 4">
    <name type="scientific">Hibiscus sabdariffa</name>
    <name type="common">roselle</name>
    <dbReference type="NCBI Taxonomy" id="183260"/>
    <lineage>
        <taxon>Eukaryota</taxon>
        <taxon>Viridiplantae</taxon>
        <taxon>Streptophyta</taxon>
        <taxon>Embryophyta</taxon>
        <taxon>Tracheophyta</taxon>
        <taxon>Spermatophyta</taxon>
        <taxon>Magnoliopsida</taxon>
        <taxon>eudicotyledons</taxon>
        <taxon>Gunneridae</taxon>
        <taxon>Pentapetalae</taxon>
        <taxon>rosids</taxon>
        <taxon>malvids</taxon>
        <taxon>Malvales</taxon>
        <taxon>Malvaceae</taxon>
        <taxon>Malvoideae</taxon>
        <taxon>Hibiscus</taxon>
    </lineage>
</organism>
<feature type="domain" description="Retrovirus-related Pol polyprotein from transposon TNT 1-94-like beta-barrel" evidence="2">
    <location>
        <begin position="196"/>
        <end position="225"/>
    </location>
</feature>
<dbReference type="PANTHER" id="PTHR47592:SF27">
    <property type="entry name" value="OS08G0421700 PROTEIN"/>
    <property type="match status" value="1"/>
</dbReference>
<comment type="caution">
    <text evidence="3">The sequence shown here is derived from an EMBL/GenBank/DDBJ whole genome shotgun (WGS) entry which is preliminary data.</text>
</comment>
<name>A0ABR2Q081_9ROSI</name>
<reference evidence="3 4" key="1">
    <citation type="journal article" date="2024" name="G3 (Bethesda)">
        <title>Genome assembly of Hibiscus sabdariffa L. provides insights into metabolisms of medicinal natural products.</title>
        <authorList>
            <person name="Kim T."/>
        </authorList>
    </citation>
    <scope>NUCLEOTIDE SEQUENCE [LARGE SCALE GENOMIC DNA]</scope>
    <source>
        <strain evidence="3">TK-2024</strain>
        <tissue evidence="3">Old leaves</tissue>
    </source>
</reference>
<dbReference type="Pfam" id="PF14223">
    <property type="entry name" value="Retrotran_gag_2"/>
    <property type="match status" value="1"/>
</dbReference>
<dbReference type="PANTHER" id="PTHR47592">
    <property type="entry name" value="PBF68 PROTEIN"/>
    <property type="match status" value="1"/>
</dbReference>
<dbReference type="Pfam" id="PF22936">
    <property type="entry name" value="Pol_BBD"/>
    <property type="match status" value="1"/>
</dbReference>